<dbReference type="AlphaFoldDB" id="A0A6B2LGE1"/>
<sequence>MPKLLKDHHDLFVDLLSYLEPYLRNVTLTPPIRILYQGTLRVLLVLLHDFPELLQKLYLANEPKTTPTPTNSNTSPASNLTAKTKYNIPLINSIVLFVGIRAIIESGTESREVSIPAAMSIFRYLAVNLDVSGRYFLFNAICNELRFPNNHTHYFSCVLLYLFAEVSQEIIQEQITRVLMERLTVHRPHPWGLLITFIELMKNPRYNFWTRSFTKCAPEIERLFCQVGLKS</sequence>
<evidence type="ECO:0000259" key="1">
    <source>
        <dbReference type="Pfam" id="PF04054"/>
    </source>
</evidence>
<dbReference type="GO" id="GO:0000932">
    <property type="term" value="C:P-body"/>
    <property type="evidence" value="ECO:0007669"/>
    <property type="project" value="TreeGrafter"/>
</dbReference>
<organism evidence="2">
    <name type="scientific">Arcella intermedia</name>
    <dbReference type="NCBI Taxonomy" id="1963864"/>
    <lineage>
        <taxon>Eukaryota</taxon>
        <taxon>Amoebozoa</taxon>
        <taxon>Tubulinea</taxon>
        <taxon>Elardia</taxon>
        <taxon>Arcellinida</taxon>
        <taxon>Sphaerothecina</taxon>
        <taxon>Arcellidae</taxon>
        <taxon>Arcella</taxon>
    </lineage>
</organism>
<accession>A0A6B2LGE1</accession>
<feature type="domain" description="CCR4-Not complex component Not1 C-terminal" evidence="1">
    <location>
        <begin position="79"/>
        <end position="227"/>
    </location>
</feature>
<dbReference type="PANTHER" id="PTHR13162:SF8">
    <property type="entry name" value="CCR4-NOT TRANSCRIPTION COMPLEX SUBUNIT 1"/>
    <property type="match status" value="1"/>
</dbReference>
<dbReference type="Pfam" id="PF04054">
    <property type="entry name" value="Not1"/>
    <property type="match status" value="2"/>
</dbReference>
<name>A0A6B2LGE1_9EUKA</name>
<dbReference type="GO" id="GO:0000288">
    <property type="term" value="P:nuclear-transcribed mRNA catabolic process, deadenylation-dependent decay"/>
    <property type="evidence" value="ECO:0007669"/>
    <property type="project" value="TreeGrafter"/>
</dbReference>
<dbReference type="GO" id="GO:0017148">
    <property type="term" value="P:negative regulation of translation"/>
    <property type="evidence" value="ECO:0007669"/>
    <property type="project" value="InterPro"/>
</dbReference>
<dbReference type="InterPro" id="IPR007196">
    <property type="entry name" value="CCR4-Not_Not1_C"/>
</dbReference>
<dbReference type="PANTHER" id="PTHR13162">
    <property type="entry name" value="CCR4-NOT TRANSCRIPTION COMPLEX"/>
    <property type="match status" value="1"/>
</dbReference>
<reference evidence="2" key="1">
    <citation type="journal article" date="2020" name="J. Eukaryot. Microbiol.">
        <title>De novo Sequencing, Assembly and Annotation of the Transcriptome for the Free-Living Testate Amoeba Arcella intermedia.</title>
        <authorList>
            <person name="Ribeiro G.M."/>
            <person name="Porfirio-Sousa A.L."/>
            <person name="Maurer-Alcala X.X."/>
            <person name="Katz L.A."/>
            <person name="Lahr D.J.G."/>
        </authorList>
    </citation>
    <scope>NUCLEOTIDE SEQUENCE</scope>
</reference>
<dbReference type="InterPro" id="IPR040398">
    <property type="entry name" value="Not1"/>
</dbReference>
<proteinExistence type="predicted"/>
<protein>
    <recommendedName>
        <fullName evidence="1">CCR4-Not complex component Not1 C-terminal domain-containing protein</fullName>
    </recommendedName>
</protein>
<dbReference type="GO" id="GO:0060090">
    <property type="term" value="F:molecular adaptor activity"/>
    <property type="evidence" value="ECO:0007669"/>
    <property type="project" value="TreeGrafter"/>
</dbReference>
<evidence type="ECO:0000313" key="2">
    <source>
        <dbReference type="EMBL" id="NDV36142.1"/>
    </source>
</evidence>
<dbReference type="Gene3D" id="1.25.40.800">
    <property type="match status" value="1"/>
</dbReference>
<dbReference type="EMBL" id="GIBP01007173">
    <property type="protein sequence ID" value="NDV36142.1"/>
    <property type="molecule type" value="Transcribed_RNA"/>
</dbReference>
<dbReference type="GO" id="GO:0030015">
    <property type="term" value="C:CCR4-NOT core complex"/>
    <property type="evidence" value="ECO:0007669"/>
    <property type="project" value="InterPro"/>
</dbReference>
<feature type="domain" description="CCR4-Not complex component Not1 C-terminal" evidence="1">
    <location>
        <begin position="6"/>
        <end position="57"/>
    </location>
</feature>